<proteinExistence type="predicted"/>
<reference evidence="2" key="1">
    <citation type="journal article" date="2022" name="Int. J. Mol. Sci.">
        <title>Draft Genome of Tanacetum Coccineum: Genomic Comparison of Closely Related Tanacetum-Family Plants.</title>
        <authorList>
            <person name="Yamashiro T."/>
            <person name="Shiraishi A."/>
            <person name="Nakayama K."/>
            <person name="Satake H."/>
        </authorList>
    </citation>
    <scope>NUCLEOTIDE SEQUENCE</scope>
</reference>
<dbReference type="PANTHER" id="PTHR46148">
    <property type="entry name" value="CHROMO DOMAIN-CONTAINING PROTEIN"/>
    <property type="match status" value="1"/>
</dbReference>
<dbReference type="EMBL" id="BQNB010016250">
    <property type="protein sequence ID" value="GJT49586.1"/>
    <property type="molecule type" value="Genomic_DNA"/>
</dbReference>
<dbReference type="Pfam" id="PF24626">
    <property type="entry name" value="SH3_Tf2-1"/>
    <property type="match status" value="1"/>
</dbReference>
<gene>
    <name evidence="2" type="ORF">Tco_0975743</name>
</gene>
<keyword evidence="3" id="KW-1185">Reference proteome</keyword>
<reference evidence="2" key="2">
    <citation type="submission" date="2022-01" db="EMBL/GenBank/DDBJ databases">
        <authorList>
            <person name="Yamashiro T."/>
            <person name="Shiraishi A."/>
            <person name="Satake H."/>
            <person name="Nakayama K."/>
        </authorList>
    </citation>
    <scope>NUCLEOTIDE SEQUENCE</scope>
</reference>
<accession>A0ABQ5EFG5</accession>
<evidence type="ECO:0000313" key="2">
    <source>
        <dbReference type="EMBL" id="GJT49586.1"/>
    </source>
</evidence>
<comment type="caution">
    <text evidence="2">The sequence shown here is derived from an EMBL/GenBank/DDBJ whole genome shotgun (WGS) entry which is preliminary data.</text>
</comment>
<evidence type="ECO:0000259" key="1">
    <source>
        <dbReference type="Pfam" id="PF24626"/>
    </source>
</evidence>
<feature type="domain" description="Tf2-1-like SH3-like" evidence="1">
    <location>
        <begin position="496"/>
        <end position="540"/>
    </location>
</feature>
<name>A0ABQ5EFG5_9ASTR</name>
<organism evidence="2 3">
    <name type="scientific">Tanacetum coccineum</name>
    <dbReference type="NCBI Taxonomy" id="301880"/>
    <lineage>
        <taxon>Eukaryota</taxon>
        <taxon>Viridiplantae</taxon>
        <taxon>Streptophyta</taxon>
        <taxon>Embryophyta</taxon>
        <taxon>Tracheophyta</taxon>
        <taxon>Spermatophyta</taxon>
        <taxon>Magnoliopsida</taxon>
        <taxon>eudicotyledons</taxon>
        <taxon>Gunneridae</taxon>
        <taxon>Pentapetalae</taxon>
        <taxon>asterids</taxon>
        <taxon>campanulids</taxon>
        <taxon>Asterales</taxon>
        <taxon>Asteraceae</taxon>
        <taxon>Asteroideae</taxon>
        <taxon>Anthemideae</taxon>
        <taxon>Anthemidinae</taxon>
        <taxon>Tanacetum</taxon>
    </lineage>
</organism>
<dbReference type="PANTHER" id="PTHR46148:SF57">
    <property type="entry name" value="OS12G0499874 PROTEIN"/>
    <property type="match status" value="1"/>
</dbReference>
<sequence length="603" mass="68473">MKRKLHFLQIPGIIDGSSDAGQSFQTCRFSRTKDLDTYDSDVDDVSNAKAVLLANILMIWKIKVCMQCRILNKHQLDVTDNEITSDSNIILYFFNISKKTIGKCYQNSFYLKKAQQIKPTLYDGIVISDKHVAMPMIDDEETLILEEAKSAKKHKNQNIWKPMGHVFTEVGLKWKPTRRTFTIPNDAWGSNATDIPSSSSLVMTGCPDCSLVSGLWMFKTYDRELLSAHELFRRVTCGRVTCGYLRSELESRRSFDVIVEWTGVQEVDCDSVISPLKEVVRIRLREGVTYFGFKSKEEHEVHLKLVLESLRKEKLYAKFSKLGDALSRKKRVKLRRVRGMILAAQSEAFKQENVLAERLHGLDQQMERKGDESLYFMDRIWVLLVGSVMDEAHASRYLDVKLAMIYIDEIIAKNGILVTINSADGQSGCMVQTLGDIMRACVIDFGGSYHSSIRCTPFEALYGRKLVLTKEKLKAARDRQKSNTDKGRKLLEFKVGDWVMLKVSPWKGVIHFGKKGKLALRYVGPFQILEGIGPAAYSVDKTLRLVEEPIEIGDYKGVYVCVYVDYVGVGTQSIERDRLIGIGVVLDNSFRSLLSDGEMIIEI</sequence>
<protein>
    <recommendedName>
        <fullName evidence="1">Tf2-1-like SH3-like domain-containing protein</fullName>
    </recommendedName>
</protein>
<dbReference type="Proteomes" id="UP001151760">
    <property type="component" value="Unassembled WGS sequence"/>
</dbReference>
<dbReference type="InterPro" id="IPR056924">
    <property type="entry name" value="SH3_Tf2-1"/>
</dbReference>
<evidence type="ECO:0000313" key="3">
    <source>
        <dbReference type="Proteomes" id="UP001151760"/>
    </source>
</evidence>